<dbReference type="RefSeq" id="XP_024723872.1">
    <property type="nucleotide sequence ID" value="XM_024866283.1"/>
</dbReference>
<dbReference type="OrthoDB" id="5426872at2759"/>
<feature type="compositionally biased region" description="Acidic residues" evidence="1">
    <location>
        <begin position="134"/>
        <end position="144"/>
    </location>
</feature>
<feature type="compositionally biased region" description="Acidic residues" evidence="1">
    <location>
        <begin position="101"/>
        <end position="112"/>
    </location>
</feature>
<dbReference type="InParanoid" id="A0A2T3BAC2"/>
<feature type="compositionally biased region" description="Basic and acidic residues" evidence="1">
    <location>
        <begin position="145"/>
        <end position="165"/>
    </location>
</feature>
<dbReference type="Proteomes" id="UP000241818">
    <property type="component" value="Unassembled WGS sequence"/>
</dbReference>
<protein>
    <submittedName>
        <fullName evidence="2">Uncharacterized protein</fullName>
    </submittedName>
</protein>
<evidence type="ECO:0000313" key="3">
    <source>
        <dbReference type="Proteomes" id="UP000241818"/>
    </source>
</evidence>
<name>A0A2T3BAC2_AMORE</name>
<proteinExistence type="predicted"/>
<feature type="region of interest" description="Disordered" evidence="1">
    <location>
        <begin position="85"/>
        <end position="179"/>
    </location>
</feature>
<dbReference type="AlphaFoldDB" id="A0A2T3BAC2"/>
<accession>A0A2T3BAC2</accession>
<evidence type="ECO:0000256" key="1">
    <source>
        <dbReference type="SAM" id="MobiDB-lite"/>
    </source>
</evidence>
<organism evidence="2 3">
    <name type="scientific">Amorphotheca resinae ATCC 22711</name>
    <dbReference type="NCBI Taxonomy" id="857342"/>
    <lineage>
        <taxon>Eukaryota</taxon>
        <taxon>Fungi</taxon>
        <taxon>Dikarya</taxon>
        <taxon>Ascomycota</taxon>
        <taxon>Pezizomycotina</taxon>
        <taxon>Leotiomycetes</taxon>
        <taxon>Helotiales</taxon>
        <taxon>Amorphothecaceae</taxon>
        <taxon>Amorphotheca</taxon>
    </lineage>
</organism>
<dbReference type="EMBL" id="KZ679007">
    <property type="protein sequence ID" value="PSS25273.1"/>
    <property type="molecule type" value="Genomic_DNA"/>
</dbReference>
<reference evidence="2 3" key="1">
    <citation type="journal article" date="2018" name="New Phytol.">
        <title>Comparative genomics and transcriptomics depict ericoid mycorrhizal fungi as versatile saprotrophs and plant mutualists.</title>
        <authorList>
            <person name="Martino E."/>
            <person name="Morin E."/>
            <person name="Grelet G.A."/>
            <person name="Kuo A."/>
            <person name="Kohler A."/>
            <person name="Daghino S."/>
            <person name="Barry K.W."/>
            <person name="Cichocki N."/>
            <person name="Clum A."/>
            <person name="Dockter R.B."/>
            <person name="Hainaut M."/>
            <person name="Kuo R.C."/>
            <person name="LaButti K."/>
            <person name="Lindahl B.D."/>
            <person name="Lindquist E.A."/>
            <person name="Lipzen A."/>
            <person name="Khouja H.R."/>
            <person name="Magnuson J."/>
            <person name="Murat C."/>
            <person name="Ohm R.A."/>
            <person name="Singer S.W."/>
            <person name="Spatafora J.W."/>
            <person name="Wang M."/>
            <person name="Veneault-Fourrey C."/>
            <person name="Henrissat B."/>
            <person name="Grigoriev I.V."/>
            <person name="Martin F.M."/>
            <person name="Perotto S."/>
        </authorList>
    </citation>
    <scope>NUCLEOTIDE SEQUENCE [LARGE SCALE GENOMIC DNA]</scope>
    <source>
        <strain evidence="2 3">ATCC 22711</strain>
    </source>
</reference>
<feature type="compositionally biased region" description="Low complexity" evidence="1">
    <location>
        <begin position="87"/>
        <end position="99"/>
    </location>
</feature>
<gene>
    <name evidence="2" type="ORF">M430DRAFT_33040</name>
</gene>
<evidence type="ECO:0000313" key="2">
    <source>
        <dbReference type="EMBL" id="PSS25273.1"/>
    </source>
</evidence>
<keyword evidence="3" id="KW-1185">Reference proteome</keyword>
<dbReference type="GeneID" id="36574364"/>
<sequence length="179" mass="19902">MSAFPSHRSVPSIPVSQDIALKYLQTYLEATKSSPYLLPNARLEPSGPTADSSDSSVTIYNLKRVEAGLRGEWLAPTLDLEDNTTQAANGLAAAPGNNADDQMETDGWQDLDEYQREQQVMQGGEGPTETADARDEDSELDSEVEGAKPDKKPRKEEKKPKSKEEKRKRRDKKHKEAEE</sequence>